<feature type="domain" description="Phosphomannose isomerase type I catalytic" evidence="5">
    <location>
        <begin position="32"/>
        <end position="77"/>
    </location>
</feature>
<evidence type="ECO:0000256" key="1">
    <source>
        <dbReference type="ARBA" id="ARBA00022723"/>
    </source>
</evidence>
<evidence type="ECO:0000256" key="3">
    <source>
        <dbReference type="ARBA" id="ARBA00029741"/>
    </source>
</evidence>
<dbReference type="Pfam" id="PF20511">
    <property type="entry name" value="PMI_typeI_cat"/>
    <property type="match status" value="1"/>
</dbReference>
<protein>
    <recommendedName>
        <fullName evidence="3">Phosphohexomutase</fullName>
    </recommendedName>
    <alternativeName>
        <fullName evidence="4">Phosphomannose isomerase</fullName>
    </alternativeName>
</protein>
<evidence type="ECO:0000313" key="7">
    <source>
        <dbReference type="EMBL" id="CEJ74639.1"/>
    </source>
</evidence>
<keyword evidence="2" id="KW-0862">Zinc</keyword>
<reference evidence="7 8" key="1">
    <citation type="submission" date="2014-11" db="EMBL/GenBank/DDBJ databases">
        <authorList>
            <person name="Aslett M.A."/>
            <person name="De Silva N."/>
        </authorList>
    </citation>
    <scope>NUCLEOTIDE SEQUENCE [LARGE SCALE GENOMIC DNA]</scope>
    <source>
        <strain evidence="7 8">ATCC9714</strain>
    </source>
</reference>
<name>A0ABP1XYY7_PARSO</name>
<dbReference type="InterPro" id="IPR049071">
    <property type="entry name" value="MPI_cupin_dom"/>
</dbReference>
<dbReference type="InterPro" id="IPR014710">
    <property type="entry name" value="RmlC-like_jellyroll"/>
</dbReference>
<dbReference type="InterPro" id="IPR051804">
    <property type="entry name" value="Carb_Metab_Reg_Kinase/Isom"/>
</dbReference>
<evidence type="ECO:0000259" key="6">
    <source>
        <dbReference type="Pfam" id="PF21621"/>
    </source>
</evidence>
<dbReference type="GO" id="GO:0004476">
    <property type="term" value="F:mannose-6-phosphate isomerase activity"/>
    <property type="evidence" value="ECO:0007669"/>
    <property type="project" value="UniProtKB-EC"/>
</dbReference>
<dbReference type="GeneID" id="97538353"/>
<dbReference type="InterPro" id="IPR046457">
    <property type="entry name" value="PMI_typeI_cat"/>
</dbReference>
<dbReference type="EMBL" id="LN679998">
    <property type="protein sequence ID" value="CEJ74639.1"/>
    <property type="molecule type" value="Genomic_DNA"/>
</dbReference>
<dbReference type="Pfam" id="PF21621">
    <property type="entry name" value="MPI_cupin_dom"/>
    <property type="match status" value="1"/>
</dbReference>
<dbReference type="RefSeq" id="WP_057574340.1">
    <property type="nucleotide sequence ID" value="NZ_CDNJ01000014.1"/>
</dbReference>
<dbReference type="PANTHER" id="PTHR42742:SF3">
    <property type="entry name" value="FRUCTOKINASE"/>
    <property type="match status" value="1"/>
</dbReference>
<dbReference type="PANTHER" id="PTHR42742">
    <property type="entry name" value="TRANSCRIPTIONAL REPRESSOR MPRA"/>
    <property type="match status" value="1"/>
</dbReference>
<proteinExistence type="predicted"/>
<dbReference type="Gene3D" id="2.60.120.10">
    <property type="entry name" value="Jelly Rolls"/>
    <property type="match status" value="2"/>
</dbReference>
<keyword evidence="1" id="KW-0479">Metal-binding</keyword>
<organism evidence="7 8">
    <name type="scientific">Paraclostridium sordellii</name>
    <name type="common">Clostridium sordellii</name>
    <dbReference type="NCBI Taxonomy" id="1505"/>
    <lineage>
        <taxon>Bacteria</taxon>
        <taxon>Bacillati</taxon>
        <taxon>Bacillota</taxon>
        <taxon>Clostridia</taxon>
        <taxon>Peptostreptococcales</taxon>
        <taxon>Peptostreptococcaceae</taxon>
        <taxon>Paraclostridium</taxon>
    </lineage>
</organism>
<keyword evidence="7" id="KW-0413">Isomerase</keyword>
<sequence length="269" mass="30816">MKNILKLEPFYNKKIWGYEKWNLSTHNNGHSTITNSKNTLLKKLGKELPIMIKVIKAEDTLSVQVHPDDEYAKINENDSGKTECWYILEAKEGATLICGLKEGLNKSEFSKIIDSGDVENYLERINVRKGDMIYIPSGTVHAIEDGVKLIEVQQSSDITYRMYDWGRDRELHINKSLDVIDFNGKNNGGKIENFTKLETPYFNIEKVSVDSIYEDVVESDFHSYTVIGGSGFIYSNGEKIDLKNEETIYIPNRISYKIHGDIELIKAYI</sequence>
<feature type="domain" description="Mannose-6-phosphate isomerase cupin" evidence="6">
    <location>
        <begin position="193"/>
        <end position="268"/>
    </location>
</feature>
<dbReference type="InterPro" id="IPR014628">
    <property type="entry name" value="Man6P_isomerase_Firm_short"/>
</dbReference>
<gene>
    <name evidence="7" type="primary">pmi</name>
    <name evidence="7" type="ORF">ATCC9714_25271</name>
</gene>
<dbReference type="SUPFAM" id="SSF51182">
    <property type="entry name" value="RmlC-like cupins"/>
    <property type="match status" value="1"/>
</dbReference>
<evidence type="ECO:0000256" key="4">
    <source>
        <dbReference type="ARBA" id="ARBA00030762"/>
    </source>
</evidence>
<dbReference type="Proteomes" id="UP000032811">
    <property type="component" value="Chromosome 1"/>
</dbReference>
<keyword evidence="8" id="KW-1185">Reference proteome</keyword>
<evidence type="ECO:0000256" key="2">
    <source>
        <dbReference type="ARBA" id="ARBA00022833"/>
    </source>
</evidence>
<dbReference type="InterPro" id="IPR011051">
    <property type="entry name" value="RmlC_Cupin_sf"/>
</dbReference>
<dbReference type="CDD" id="cd07010">
    <property type="entry name" value="cupin_PMI_type_I_N_bac"/>
    <property type="match status" value="1"/>
</dbReference>
<evidence type="ECO:0000313" key="8">
    <source>
        <dbReference type="Proteomes" id="UP000032811"/>
    </source>
</evidence>
<dbReference type="PIRSF" id="PIRSF036894">
    <property type="entry name" value="PMI_Firm_short"/>
    <property type="match status" value="1"/>
</dbReference>
<accession>A0ABP1XYY7</accession>
<evidence type="ECO:0000259" key="5">
    <source>
        <dbReference type="Pfam" id="PF20511"/>
    </source>
</evidence>